<comment type="caution">
    <text evidence="1">The sequence shown here is derived from an EMBL/GenBank/DDBJ whole genome shotgun (WGS) entry which is preliminary data.</text>
</comment>
<keyword evidence="2" id="KW-1185">Reference proteome</keyword>
<dbReference type="EMBL" id="JAYMYQ010000001">
    <property type="protein sequence ID" value="KAK7362602.1"/>
    <property type="molecule type" value="Genomic_DNA"/>
</dbReference>
<sequence length="83" mass="9486">MSRKERKSENLDGERLEKGLKNGCCYEDMPGSVNSIQLASELQHALKPQHWRKMFHLPQQPFGFTFSFPLPLHSQPSISSTLS</sequence>
<name>A0AAN9N253_CANGL</name>
<reference evidence="1 2" key="1">
    <citation type="submission" date="2024-01" db="EMBL/GenBank/DDBJ databases">
        <title>The genomes of 5 underutilized Papilionoideae crops provide insights into root nodulation and disease resistanc.</title>
        <authorList>
            <person name="Jiang F."/>
        </authorList>
    </citation>
    <scope>NUCLEOTIDE SEQUENCE [LARGE SCALE GENOMIC DNA]</scope>
    <source>
        <strain evidence="1">LVBAO_FW01</strain>
        <tissue evidence="1">Leaves</tissue>
    </source>
</reference>
<protein>
    <submittedName>
        <fullName evidence="1">Uncharacterized protein</fullName>
    </submittedName>
</protein>
<accession>A0AAN9N253</accession>
<dbReference type="Proteomes" id="UP001367508">
    <property type="component" value="Unassembled WGS sequence"/>
</dbReference>
<proteinExistence type="predicted"/>
<dbReference type="AlphaFoldDB" id="A0AAN9N253"/>
<organism evidence="1 2">
    <name type="scientific">Canavalia gladiata</name>
    <name type="common">Sword bean</name>
    <name type="synonym">Dolichos gladiatus</name>
    <dbReference type="NCBI Taxonomy" id="3824"/>
    <lineage>
        <taxon>Eukaryota</taxon>
        <taxon>Viridiplantae</taxon>
        <taxon>Streptophyta</taxon>
        <taxon>Embryophyta</taxon>
        <taxon>Tracheophyta</taxon>
        <taxon>Spermatophyta</taxon>
        <taxon>Magnoliopsida</taxon>
        <taxon>eudicotyledons</taxon>
        <taxon>Gunneridae</taxon>
        <taxon>Pentapetalae</taxon>
        <taxon>rosids</taxon>
        <taxon>fabids</taxon>
        <taxon>Fabales</taxon>
        <taxon>Fabaceae</taxon>
        <taxon>Papilionoideae</taxon>
        <taxon>50 kb inversion clade</taxon>
        <taxon>NPAAA clade</taxon>
        <taxon>indigoferoid/millettioid clade</taxon>
        <taxon>Phaseoleae</taxon>
        <taxon>Canavalia</taxon>
    </lineage>
</organism>
<gene>
    <name evidence="1" type="ORF">VNO77_04719</name>
</gene>
<evidence type="ECO:0000313" key="1">
    <source>
        <dbReference type="EMBL" id="KAK7362602.1"/>
    </source>
</evidence>
<evidence type="ECO:0000313" key="2">
    <source>
        <dbReference type="Proteomes" id="UP001367508"/>
    </source>
</evidence>